<keyword evidence="1" id="KW-1133">Transmembrane helix</keyword>
<dbReference type="KEGG" id="brz:CFK38_06050"/>
<keyword evidence="1" id="KW-0812">Transmembrane</keyword>
<keyword evidence="3" id="KW-1185">Reference proteome</keyword>
<evidence type="ECO:0000313" key="3">
    <source>
        <dbReference type="Proteomes" id="UP000218165"/>
    </source>
</evidence>
<protein>
    <submittedName>
        <fullName evidence="2">Uncharacterized protein</fullName>
    </submittedName>
</protein>
<keyword evidence="1" id="KW-0472">Membrane</keyword>
<proteinExistence type="predicted"/>
<gene>
    <name evidence="2" type="ORF">CFK38_06050</name>
</gene>
<accession>A0A291GLB9</accession>
<dbReference type="Proteomes" id="UP000218165">
    <property type="component" value="Chromosome"/>
</dbReference>
<name>A0A291GLB9_9MICO</name>
<feature type="transmembrane region" description="Helical" evidence="1">
    <location>
        <begin position="69"/>
        <end position="88"/>
    </location>
</feature>
<reference evidence="3" key="1">
    <citation type="submission" date="2017-09" db="EMBL/GenBank/DDBJ databases">
        <title>Brachybacterium sp. VM2412.</title>
        <authorList>
            <person name="Tak E.J."/>
            <person name="Bae J.-W."/>
        </authorList>
    </citation>
    <scope>NUCLEOTIDE SEQUENCE [LARGE SCALE GENOMIC DNA]</scope>
    <source>
        <strain evidence="3">VM2412</strain>
    </source>
</reference>
<evidence type="ECO:0000256" key="1">
    <source>
        <dbReference type="SAM" id="Phobius"/>
    </source>
</evidence>
<dbReference type="EMBL" id="CP023563">
    <property type="protein sequence ID" value="ATG51139.1"/>
    <property type="molecule type" value="Genomic_DNA"/>
</dbReference>
<organism evidence="2 3">
    <name type="scientific">Brachybacterium vulturis</name>
    <dbReference type="NCBI Taxonomy" id="2017484"/>
    <lineage>
        <taxon>Bacteria</taxon>
        <taxon>Bacillati</taxon>
        <taxon>Actinomycetota</taxon>
        <taxon>Actinomycetes</taxon>
        <taxon>Micrococcales</taxon>
        <taxon>Dermabacteraceae</taxon>
        <taxon>Brachybacterium</taxon>
    </lineage>
</organism>
<feature type="transmembrane region" description="Helical" evidence="1">
    <location>
        <begin position="37"/>
        <end position="63"/>
    </location>
</feature>
<dbReference type="AlphaFoldDB" id="A0A291GLB9"/>
<sequence length="107" mass="10933">MILRVYARNAEVTADATERNSIAEATAIDRGSRAESLALKIFAIGYVGLPIATLVTGIVLASLGMEGGLIAAVIGGVAVLAESLGRAFGARRRSNSSAADETGIDLD</sequence>
<evidence type="ECO:0000313" key="2">
    <source>
        <dbReference type="EMBL" id="ATG51139.1"/>
    </source>
</evidence>